<evidence type="ECO:0000313" key="2">
    <source>
        <dbReference type="Proteomes" id="UP000715095"/>
    </source>
</evidence>
<dbReference type="InterPro" id="IPR027417">
    <property type="entry name" value="P-loop_NTPase"/>
</dbReference>
<evidence type="ECO:0008006" key="3">
    <source>
        <dbReference type="Google" id="ProtNLM"/>
    </source>
</evidence>
<reference evidence="1 2" key="1">
    <citation type="journal article" date="2021" name="Sci. Rep.">
        <title>The distribution of antibiotic resistance genes in chicken gut microbiota commensals.</title>
        <authorList>
            <person name="Juricova H."/>
            <person name="Matiasovicova J."/>
            <person name="Kubasova T."/>
            <person name="Cejkova D."/>
            <person name="Rychlik I."/>
        </authorList>
    </citation>
    <scope>NUCLEOTIDE SEQUENCE [LARGE SCALE GENOMIC DNA]</scope>
    <source>
        <strain evidence="1 2">An829</strain>
    </source>
</reference>
<dbReference type="SUPFAM" id="SSF52540">
    <property type="entry name" value="P-loop containing nucleoside triphosphate hydrolases"/>
    <property type="match status" value="1"/>
</dbReference>
<feature type="non-terminal residue" evidence="1">
    <location>
        <position position="1"/>
    </location>
</feature>
<name>A0ABS2DUR2_9BURK</name>
<dbReference type="Gene3D" id="3.40.50.300">
    <property type="entry name" value="P-loop containing nucleotide triphosphate hydrolases"/>
    <property type="match status" value="1"/>
</dbReference>
<protein>
    <recommendedName>
        <fullName evidence="3">AAA+ ATPase domain-containing protein</fullName>
    </recommendedName>
</protein>
<gene>
    <name evidence="1" type="ORF">H6A60_11405</name>
</gene>
<comment type="caution">
    <text evidence="1">The sequence shown here is derived from an EMBL/GenBank/DDBJ whole genome shotgun (WGS) entry which is preliminary data.</text>
</comment>
<dbReference type="Proteomes" id="UP000715095">
    <property type="component" value="Unassembled WGS sequence"/>
</dbReference>
<evidence type="ECO:0000313" key="1">
    <source>
        <dbReference type="EMBL" id="MBM6705071.1"/>
    </source>
</evidence>
<dbReference type="EMBL" id="JACJJC010000091">
    <property type="protein sequence ID" value="MBM6705071.1"/>
    <property type="molecule type" value="Genomic_DNA"/>
</dbReference>
<proteinExistence type="predicted"/>
<accession>A0ABS2DUR2</accession>
<organism evidence="1 2">
    <name type="scientific">Sutterella massiliensis</name>
    <dbReference type="NCBI Taxonomy" id="1816689"/>
    <lineage>
        <taxon>Bacteria</taxon>
        <taxon>Pseudomonadati</taxon>
        <taxon>Pseudomonadota</taxon>
        <taxon>Betaproteobacteria</taxon>
        <taxon>Burkholderiales</taxon>
        <taxon>Sutterellaceae</taxon>
        <taxon>Sutterella</taxon>
    </lineage>
</organism>
<keyword evidence="2" id="KW-1185">Reference proteome</keyword>
<sequence>GETARYRDRAASIAGLPVSNLAGAQLADYLVDRVRVWRRYDRNTILNLFISLTQNFLTIFAGDPGTGKTSGAEIAAHALGLTTLDRNLGDAQRSLWKEPSDANRFLPISVERGWTSKRDFLGFFNTLAGRFESPDIRRSDAFRQLDAEAKAGFDDIPFLMLLDEANLSPMEFYWADFMNVADSRTSLSSISLGDGARYAVPESLRFIATINNDFTTETLSPRLIDRATVITLPAPDRSSLANVEPSLDLDTPHPIVSRSALQAYFGNRPVTENVRAALDEAVDVMTGTGCAVSARTIRAMYRHAAAGAAVFETKDGRSPLCWACDFAVAQKLLPKINGSGEAYRSALEAMRELAEERRWTNSSRTLERILTRGDANMGDYAFF</sequence>